<dbReference type="Pfam" id="PF13966">
    <property type="entry name" value="zf-RVT"/>
    <property type="match status" value="1"/>
</dbReference>
<comment type="caution">
    <text evidence="2">The sequence shown here is derived from an EMBL/GenBank/DDBJ whole genome shotgun (WGS) entry which is preliminary data.</text>
</comment>
<evidence type="ECO:0000259" key="1">
    <source>
        <dbReference type="Pfam" id="PF13966"/>
    </source>
</evidence>
<name>A0A2K3JLN4_TRIPR</name>
<protein>
    <submittedName>
        <fullName evidence="2">Ribonuclease H</fullName>
    </submittedName>
</protein>
<dbReference type="EMBL" id="ASHM01069701">
    <property type="protein sequence ID" value="PNX54946.1"/>
    <property type="molecule type" value="Genomic_DNA"/>
</dbReference>
<feature type="non-terminal residue" evidence="2">
    <location>
        <position position="1"/>
    </location>
</feature>
<reference evidence="2 3" key="2">
    <citation type="journal article" date="2017" name="Front. Plant Sci.">
        <title>Gene Classification and Mining of Molecular Markers Useful in Red Clover (Trifolium pratense) Breeding.</title>
        <authorList>
            <person name="Istvanek J."/>
            <person name="Dluhosova J."/>
            <person name="Dluhos P."/>
            <person name="Patkova L."/>
            <person name="Nedelnik J."/>
            <person name="Repkova J."/>
        </authorList>
    </citation>
    <scope>NUCLEOTIDE SEQUENCE [LARGE SCALE GENOMIC DNA]</scope>
    <source>
        <strain evidence="3">cv. Tatra</strain>
        <tissue evidence="2">Young leaves</tissue>
    </source>
</reference>
<evidence type="ECO:0000313" key="3">
    <source>
        <dbReference type="Proteomes" id="UP000236291"/>
    </source>
</evidence>
<sequence length="163" mass="19141">DELTYSEVESAAELMMLLQQVRLSNDSRDRRKWMPNTAGFFTVKSAYVQLPNRCALEEIDSFTANVLKSLWKNNVPSKVSIFGWRLLLEKLPTRKDLFSKGVVTNNSERSCVLCFKEEEEEDTHHVFVNCCVATQIWNYIFRWMDLSFISSLDVQHHFYQFVN</sequence>
<organism evidence="2 3">
    <name type="scientific">Trifolium pratense</name>
    <name type="common">Red clover</name>
    <dbReference type="NCBI Taxonomy" id="57577"/>
    <lineage>
        <taxon>Eukaryota</taxon>
        <taxon>Viridiplantae</taxon>
        <taxon>Streptophyta</taxon>
        <taxon>Embryophyta</taxon>
        <taxon>Tracheophyta</taxon>
        <taxon>Spermatophyta</taxon>
        <taxon>Magnoliopsida</taxon>
        <taxon>eudicotyledons</taxon>
        <taxon>Gunneridae</taxon>
        <taxon>Pentapetalae</taxon>
        <taxon>rosids</taxon>
        <taxon>fabids</taxon>
        <taxon>Fabales</taxon>
        <taxon>Fabaceae</taxon>
        <taxon>Papilionoideae</taxon>
        <taxon>50 kb inversion clade</taxon>
        <taxon>NPAAA clade</taxon>
        <taxon>Hologalegina</taxon>
        <taxon>IRL clade</taxon>
        <taxon>Trifolieae</taxon>
        <taxon>Trifolium</taxon>
    </lineage>
</organism>
<dbReference type="InterPro" id="IPR026960">
    <property type="entry name" value="RVT-Znf"/>
</dbReference>
<dbReference type="AlphaFoldDB" id="A0A2K3JLN4"/>
<proteinExistence type="predicted"/>
<gene>
    <name evidence="2" type="ORF">L195_g048569</name>
</gene>
<evidence type="ECO:0000313" key="2">
    <source>
        <dbReference type="EMBL" id="PNX54946.1"/>
    </source>
</evidence>
<dbReference type="Proteomes" id="UP000236291">
    <property type="component" value="Unassembled WGS sequence"/>
</dbReference>
<reference evidence="2 3" key="1">
    <citation type="journal article" date="2014" name="Am. J. Bot.">
        <title>Genome assembly and annotation for red clover (Trifolium pratense; Fabaceae).</title>
        <authorList>
            <person name="Istvanek J."/>
            <person name="Jaros M."/>
            <person name="Krenek A."/>
            <person name="Repkova J."/>
        </authorList>
    </citation>
    <scope>NUCLEOTIDE SEQUENCE [LARGE SCALE GENOMIC DNA]</scope>
    <source>
        <strain evidence="3">cv. Tatra</strain>
        <tissue evidence="2">Young leaves</tissue>
    </source>
</reference>
<accession>A0A2K3JLN4</accession>
<feature type="domain" description="Reverse transcriptase zinc-binding" evidence="1">
    <location>
        <begin position="41"/>
        <end position="137"/>
    </location>
</feature>